<dbReference type="PANTHER" id="PTHR35046">
    <property type="entry name" value="ZINC KNUCKLE (CCHC-TYPE) FAMILY PROTEIN"/>
    <property type="match status" value="1"/>
</dbReference>
<dbReference type="AlphaFoldDB" id="A0A078GDI0"/>
<gene>
    <name evidence="2" type="primary">BnaC08g43320D</name>
    <name evidence="2" type="ORF">GSBRNA2T00019371001</name>
</gene>
<accession>A0A078GDI0</accession>
<sequence>MHASTQSSIQQQTGRQCSITTYTTTTTPAYSSSSSSTPTTVSTPVSAWGSCPHATRRGLVINEPVDELDVYDSQEEDDGENDTLVHQTAGDSGHLLLLHRSCLAPRQQDDKWLRTSIFRSTCTIQDRICSFIIDSGSCRNVISEDAVKKLGITAKPHPAPYSLGWLSEGVNLRITQRALVSFSVGPIYKDRLYFDVAPMDISHLILGRPWEYDRRVTHEGVTNTYSSTWNAQQIVLLPSREPPTPASPAPPAKQATLRTELIKALRGVL</sequence>
<dbReference type="SUPFAM" id="SSF50630">
    <property type="entry name" value="Acid proteases"/>
    <property type="match status" value="1"/>
</dbReference>
<dbReference type="PaxDb" id="3708-A0A078GDI0"/>
<dbReference type="InterPro" id="IPR021109">
    <property type="entry name" value="Peptidase_aspartic_dom_sf"/>
</dbReference>
<dbReference type="PANTHER" id="PTHR35046:SF19">
    <property type="entry name" value="OS08G0315200 PROTEIN"/>
    <property type="match status" value="1"/>
</dbReference>
<keyword evidence="3" id="KW-1185">Reference proteome</keyword>
<name>A0A078GDI0_BRANA</name>
<dbReference type="EMBL" id="LK032134">
    <property type="protein sequence ID" value="CDY22698.1"/>
    <property type="molecule type" value="Genomic_DNA"/>
</dbReference>
<evidence type="ECO:0000313" key="3">
    <source>
        <dbReference type="Proteomes" id="UP000028999"/>
    </source>
</evidence>
<evidence type="ECO:0000313" key="2">
    <source>
        <dbReference type="EMBL" id="CDY22698.1"/>
    </source>
</evidence>
<dbReference type="Gramene" id="CDY22698">
    <property type="protein sequence ID" value="CDY22698"/>
    <property type="gene ID" value="GSBRNA2T00019371001"/>
</dbReference>
<dbReference type="Gene3D" id="2.40.70.10">
    <property type="entry name" value="Acid Proteases"/>
    <property type="match status" value="1"/>
</dbReference>
<proteinExistence type="predicted"/>
<dbReference type="CDD" id="cd00303">
    <property type="entry name" value="retropepsin_like"/>
    <property type="match status" value="1"/>
</dbReference>
<organism evidence="2 3">
    <name type="scientific">Brassica napus</name>
    <name type="common">Rape</name>
    <dbReference type="NCBI Taxonomy" id="3708"/>
    <lineage>
        <taxon>Eukaryota</taxon>
        <taxon>Viridiplantae</taxon>
        <taxon>Streptophyta</taxon>
        <taxon>Embryophyta</taxon>
        <taxon>Tracheophyta</taxon>
        <taxon>Spermatophyta</taxon>
        <taxon>Magnoliopsida</taxon>
        <taxon>eudicotyledons</taxon>
        <taxon>Gunneridae</taxon>
        <taxon>Pentapetalae</taxon>
        <taxon>rosids</taxon>
        <taxon>malvids</taxon>
        <taxon>Brassicales</taxon>
        <taxon>Brassicaceae</taxon>
        <taxon>Brassiceae</taxon>
        <taxon>Brassica</taxon>
    </lineage>
</organism>
<dbReference type="Pfam" id="PF13650">
    <property type="entry name" value="Asp_protease_2"/>
    <property type="match status" value="1"/>
</dbReference>
<evidence type="ECO:0000256" key="1">
    <source>
        <dbReference type="SAM" id="MobiDB-lite"/>
    </source>
</evidence>
<dbReference type="OMA" id="HNIFHAR"/>
<feature type="region of interest" description="Disordered" evidence="1">
    <location>
        <begin position="25"/>
        <end position="47"/>
    </location>
</feature>
<protein>
    <submittedName>
        <fullName evidence="2">BnaC08g43320D protein</fullName>
    </submittedName>
</protein>
<reference evidence="2 3" key="1">
    <citation type="journal article" date="2014" name="Science">
        <title>Plant genetics. Early allopolyploid evolution in the post-Neolithic Brassica napus oilseed genome.</title>
        <authorList>
            <person name="Chalhoub B."/>
            <person name="Denoeud F."/>
            <person name="Liu S."/>
            <person name="Parkin I.A."/>
            <person name="Tang H."/>
            <person name="Wang X."/>
            <person name="Chiquet J."/>
            <person name="Belcram H."/>
            <person name="Tong C."/>
            <person name="Samans B."/>
            <person name="Correa M."/>
            <person name="Da Silva C."/>
            <person name="Just J."/>
            <person name="Falentin C."/>
            <person name="Koh C.S."/>
            <person name="Le Clainche I."/>
            <person name="Bernard M."/>
            <person name="Bento P."/>
            <person name="Noel B."/>
            <person name="Labadie K."/>
            <person name="Alberti A."/>
            <person name="Charles M."/>
            <person name="Arnaud D."/>
            <person name="Guo H."/>
            <person name="Daviaud C."/>
            <person name="Alamery S."/>
            <person name="Jabbari K."/>
            <person name="Zhao M."/>
            <person name="Edger P.P."/>
            <person name="Chelaifa H."/>
            <person name="Tack D."/>
            <person name="Lassalle G."/>
            <person name="Mestiri I."/>
            <person name="Schnel N."/>
            <person name="Le Paslier M.C."/>
            <person name="Fan G."/>
            <person name="Renault V."/>
            <person name="Bayer P.E."/>
            <person name="Golicz A.A."/>
            <person name="Manoli S."/>
            <person name="Lee T.H."/>
            <person name="Thi V.H."/>
            <person name="Chalabi S."/>
            <person name="Hu Q."/>
            <person name="Fan C."/>
            <person name="Tollenaere R."/>
            <person name="Lu Y."/>
            <person name="Battail C."/>
            <person name="Shen J."/>
            <person name="Sidebottom C.H."/>
            <person name="Wang X."/>
            <person name="Canaguier A."/>
            <person name="Chauveau A."/>
            <person name="Berard A."/>
            <person name="Deniot G."/>
            <person name="Guan M."/>
            <person name="Liu Z."/>
            <person name="Sun F."/>
            <person name="Lim Y.P."/>
            <person name="Lyons E."/>
            <person name="Town C.D."/>
            <person name="Bancroft I."/>
            <person name="Wang X."/>
            <person name="Meng J."/>
            <person name="Ma J."/>
            <person name="Pires J.C."/>
            <person name="King G.J."/>
            <person name="Brunel D."/>
            <person name="Delourme R."/>
            <person name="Renard M."/>
            <person name="Aury J.M."/>
            <person name="Adams K.L."/>
            <person name="Batley J."/>
            <person name="Snowdon R.J."/>
            <person name="Tost J."/>
            <person name="Edwards D."/>
            <person name="Zhou Y."/>
            <person name="Hua W."/>
            <person name="Sharpe A.G."/>
            <person name="Paterson A.H."/>
            <person name="Guan C."/>
            <person name="Wincker P."/>
        </authorList>
    </citation>
    <scope>NUCLEOTIDE SEQUENCE [LARGE SCALE GENOMIC DNA]</scope>
    <source>
        <strain evidence="3">cv. Darmor-bzh</strain>
    </source>
</reference>
<dbReference type="Proteomes" id="UP000028999">
    <property type="component" value="Unassembled WGS sequence"/>
</dbReference>